<feature type="region of interest" description="Disordered" evidence="1">
    <location>
        <begin position="204"/>
        <end position="229"/>
    </location>
</feature>
<gene>
    <name evidence="3" type="ORF">K8W24_08880</name>
</gene>
<reference evidence="3" key="2">
    <citation type="submission" date="2021-09" db="EMBL/GenBank/DDBJ databases">
        <authorList>
            <person name="Gilroy R."/>
        </authorList>
    </citation>
    <scope>NUCLEOTIDE SEQUENCE</scope>
    <source>
        <strain evidence="3">1647</strain>
    </source>
</reference>
<evidence type="ECO:0000256" key="1">
    <source>
        <dbReference type="SAM" id="MobiDB-lite"/>
    </source>
</evidence>
<evidence type="ECO:0000256" key="2">
    <source>
        <dbReference type="SAM" id="Phobius"/>
    </source>
</evidence>
<evidence type="ECO:0000313" key="3">
    <source>
        <dbReference type="EMBL" id="HJF49894.1"/>
    </source>
</evidence>
<dbReference type="AlphaFoldDB" id="A0A921GPH6"/>
<dbReference type="Proteomes" id="UP000775129">
    <property type="component" value="Unassembled WGS sequence"/>
</dbReference>
<name>A0A921GPH6_9MICO</name>
<organism evidence="3 4">
    <name type="scientific">Brachybacterium paraconglomeratum</name>
    <dbReference type="NCBI Taxonomy" id="173362"/>
    <lineage>
        <taxon>Bacteria</taxon>
        <taxon>Bacillati</taxon>
        <taxon>Actinomycetota</taxon>
        <taxon>Actinomycetes</taxon>
        <taxon>Micrococcales</taxon>
        <taxon>Dermabacteraceae</taxon>
        <taxon>Brachybacterium</taxon>
    </lineage>
</organism>
<proteinExistence type="predicted"/>
<dbReference type="EMBL" id="DYWO01000259">
    <property type="protein sequence ID" value="HJF49894.1"/>
    <property type="molecule type" value="Genomic_DNA"/>
</dbReference>
<sequence length="229" mass="24400">MTSPARRAARRHEDEIGRVLAIHHDRPGPRTVIGFAAAWVLMSALTFIAPGETALLAIVPTLAFLVILGGILVMLSGERLIVCERGLLIGSVAPFLTPYVLRYDQITPGTIVPISGGIRRYHRQTGLAPMPSSRIAWWSRRGISLVGPSTGEARGRRRRSAASRDAGFPWLVGTRAPAEQAAAEIARAAGAAGFVDLARATASAPPRVLSGEPRDARQQLPGVAVVRRG</sequence>
<accession>A0A921GPH6</accession>
<keyword evidence="2" id="KW-1133">Transmembrane helix</keyword>
<reference evidence="3" key="1">
    <citation type="journal article" date="2021" name="PeerJ">
        <title>Extensive microbial diversity within the chicken gut microbiome revealed by metagenomics and culture.</title>
        <authorList>
            <person name="Gilroy R."/>
            <person name="Ravi A."/>
            <person name="Getino M."/>
            <person name="Pursley I."/>
            <person name="Horton D.L."/>
            <person name="Alikhan N.F."/>
            <person name="Baker D."/>
            <person name="Gharbi K."/>
            <person name="Hall N."/>
            <person name="Watson M."/>
            <person name="Adriaenssens E.M."/>
            <person name="Foster-Nyarko E."/>
            <person name="Jarju S."/>
            <person name="Secka A."/>
            <person name="Antonio M."/>
            <person name="Oren A."/>
            <person name="Chaudhuri R.R."/>
            <person name="La Ragione R."/>
            <person name="Hildebrand F."/>
            <person name="Pallen M.J."/>
        </authorList>
    </citation>
    <scope>NUCLEOTIDE SEQUENCE</scope>
    <source>
        <strain evidence="3">1647</strain>
    </source>
</reference>
<keyword evidence="2" id="KW-0472">Membrane</keyword>
<keyword evidence="2" id="KW-0812">Transmembrane</keyword>
<evidence type="ECO:0000313" key="4">
    <source>
        <dbReference type="Proteomes" id="UP000775129"/>
    </source>
</evidence>
<feature type="transmembrane region" description="Helical" evidence="2">
    <location>
        <begin position="32"/>
        <end position="49"/>
    </location>
</feature>
<feature type="transmembrane region" description="Helical" evidence="2">
    <location>
        <begin position="55"/>
        <end position="75"/>
    </location>
</feature>
<protein>
    <submittedName>
        <fullName evidence="3">Uncharacterized protein</fullName>
    </submittedName>
</protein>
<comment type="caution">
    <text evidence="3">The sequence shown here is derived from an EMBL/GenBank/DDBJ whole genome shotgun (WGS) entry which is preliminary data.</text>
</comment>